<dbReference type="FunCoup" id="A0A212QJF6">
    <property type="interactions" value="17"/>
</dbReference>
<keyword evidence="4 6" id="KW-1133">Transmembrane helix</keyword>
<sequence length="255" mass="28120">MTWEAVVPILGVGILAALGAYFVGIAGVYEQLPATRRRAHLGWFLLGLGWAAFGFIPSPLLLGPDLRFTVNMAQFVALTGLAAPLLWMGLPEPFFRPLVRWPPLAGAGRWLIRPIPAYLAANLIFFAWHTPALFEVSSRSVALWALKQFLFLLAAMLAWGPVLSPTPAWPRLSEPGQVLYLFFLAMPTTLLGALFTFPDTRIYNPSALGFEVCAPSSLEDQRLAGLFMWVPGALIYLGALTVVFFRWFGKEEARA</sequence>
<feature type="transmembrane region" description="Helical" evidence="6">
    <location>
        <begin position="41"/>
        <end position="62"/>
    </location>
</feature>
<proteinExistence type="predicted"/>
<dbReference type="AlphaFoldDB" id="A0A212QJF6"/>
<dbReference type="InParanoid" id="A0A212QJF6"/>
<feature type="transmembrane region" description="Helical" evidence="6">
    <location>
        <begin position="110"/>
        <end position="128"/>
    </location>
</feature>
<feature type="transmembrane region" description="Helical" evidence="6">
    <location>
        <begin position="148"/>
        <end position="166"/>
    </location>
</feature>
<evidence type="ECO:0000256" key="5">
    <source>
        <dbReference type="ARBA" id="ARBA00023136"/>
    </source>
</evidence>
<dbReference type="Pfam" id="PF09678">
    <property type="entry name" value="Caa3_CtaG"/>
    <property type="match status" value="1"/>
</dbReference>
<accession>A0A212QJF6</accession>
<evidence type="ECO:0000313" key="8">
    <source>
        <dbReference type="Proteomes" id="UP000197025"/>
    </source>
</evidence>
<organism evidence="7 8">
    <name type="scientific">Thermoflexus hugenholtzii JAD2</name>
    <dbReference type="NCBI Taxonomy" id="877466"/>
    <lineage>
        <taxon>Bacteria</taxon>
        <taxon>Bacillati</taxon>
        <taxon>Chloroflexota</taxon>
        <taxon>Thermoflexia</taxon>
        <taxon>Thermoflexales</taxon>
        <taxon>Thermoflexaceae</taxon>
        <taxon>Thermoflexus</taxon>
    </lineage>
</organism>
<dbReference type="GO" id="GO:0005886">
    <property type="term" value="C:plasma membrane"/>
    <property type="evidence" value="ECO:0007669"/>
    <property type="project" value="UniProtKB-SubCell"/>
</dbReference>
<evidence type="ECO:0000256" key="3">
    <source>
        <dbReference type="ARBA" id="ARBA00022692"/>
    </source>
</evidence>
<reference evidence="8" key="1">
    <citation type="submission" date="2017-06" db="EMBL/GenBank/DDBJ databases">
        <authorList>
            <person name="Varghese N."/>
            <person name="Submissions S."/>
        </authorList>
    </citation>
    <scope>NUCLEOTIDE SEQUENCE [LARGE SCALE GENOMIC DNA]</scope>
    <source>
        <strain evidence="8">JAD2</strain>
    </source>
</reference>
<keyword evidence="8" id="KW-1185">Reference proteome</keyword>
<feature type="transmembrane region" description="Helical" evidence="6">
    <location>
        <begin position="68"/>
        <end position="90"/>
    </location>
</feature>
<evidence type="ECO:0000256" key="4">
    <source>
        <dbReference type="ARBA" id="ARBA00022989"/>
    </source>
</evidence>
<dbReference type="RefSeq" id="WP_159461533.1">
    <property type="nucleotide sequence ID" value="NZ_FYEK01000007.1"/>
</dbReference>
<comment type="subcellular location">
    <subcellularLocation>
        <location evidence="1">Cell membrane</location>
        <topology evidence="1">Multi-pass membrane protein</topology>
    </subcellularLocation>
</comment>
<name>A0A212QJF6_9CHLR</name>
<feature type="transmembrane region" description="Helical" evidence="6">
    <location>
        <begin position="178"/>
        <end position="197"/>
    </location>
</feature>
<evidence type="ECO:0000313" key="7">
    <source>
        <dbReference type="EMBL" id="SNB59478.1"/>
    </source>
</evidence>
<feature type="transmembrane region" description="Helical" evidence="6">
    <location>
        <begin position="226"/>
        <end position="248"/>
    </location>
</feature>
<dbReference type="InterPro" id="IPR019108">
    <property type="entry name" value="Caa3_assmbl_CtaG-rel"/>
</dbReference>
<dbReference type="Proteomes" id="UP000197025">
    <property type="component" value="Unassembled WGS sequence"/>
</dbReference>
<dbReference type="OrthoDB" id="9808789at2"/>
<feature type="transmembrane region" description="Helical" evidence="6">
    <location>
        <begin position="6"/>
        <end position="29"/>
    </location>
</feature>
<evidence type="ECO:0000256" key="1">
    <source>
        <dbReference type="ARBA" id="ARBA00004651"/>
    </source>
</evidence>
<gene>
    <name evidence="7" type="ORF">SAMN02746019_00024590</name>
</gene>
<dbReference type="EMBL" id="FYEK01000007">
    <property type="protein sequence ID" value="SNB59478.1"/>
    <property type="molecule type" value="Genomic_DNA"/>
</dbReference>
<keyword evidence="3 6" id="KW-0812">Transmembrane</keyword>
<evidence type="ECO:0000256" key="6">
    <source>
        <dbReference type="SAM" id="Phobius"/>
    </source>
</evidence>
<protein>
    <submittedName>
        <fullName evidence="7">Putative membrane protein</fullName>
    </submittedName>
</protein>
<evidence type="ECO:0000256" key="2">
    <source>
        <dbReference type="ARBA" id="ARBA00022475"/>
    </source>
</evidence>
<keyword evidence="2" id="KW-1003">Cell membrane</keyword>
<keyword evidence="5 6" id="KW-0472">Membrane</keyword>